<evidence type="ECO:0000313" key="2">
    <source>
        <dbReference type="EMBL" id="EFU79265.1"/>
    </source>
</evidence>
<reference evidence="2 3" key="1">
    <citation type="submission" date="2010-12" db="EMBL/GenBank/DDBJ databases">
        <authorList>
            <person name="Muzny D."/>
            <person name="Qin X."/>
            <person name="Deng J."/>
            <person name="Jiang H."/>
            <person name="Liu Y."/>
            <person name="Qu J."/>
            <person name="Song X.-Z."/>
            <person name="Zhang L."/>
            <person name="Thornton R."/>
            <person name="Coyle M."/>
            <person name="Francisco L."/>
            <person name="Jackson L."/>
            <person name="Javaid M."/>
            <person name="Korchina V."/>
            <person name="Kovar C."/>
            <person name="Mata R."/>
            <person name="Mathew T."/>
            <person name="Ngo R."/>
            <person name="Nguyen L."/>
            <person name="Nguyen N."/>
            <person name="Okwuonu G."/>
            <person name="Ongeri F."/>
            <person name="Pham C."/>
            <person name="Simmons D."/>
            <person name="Wilczek-Boney K."/>
            <person name="Hale W."/>
            <person name="Jakkamsetti A."/>
            <person name="Pham P."/>
            <person name="Ruth R."/>
            <person name="San Lucas F."/>
            <person name="Warren J."/>
            <person name="Zhang J."/>
            <person name="Zhao Z."/>
            <person name="Zhou C."/>
            <person name="Zhu D."/>
            <person name="Lee S."/>
            <person name="Bess C."/>
            <person name="Blankenburg K."/>
            <person name="Forbes L."/>
            <person name="Fu Q."/>
            <person name="Gubbala S."/>
            <person name="Hirani K."/>
            <person name="Jayaseelan J.C."/>
            <person name="Lara F."/>
            <person name="Munidasa M."/>
            <person name="Palculict T."/>
            <person name="Patil S."/>
            <person name="Pu L.-L."/>
            <person name="Saada N."/>
            <person name="Tang L."/>
            <person name="Weissenberger G."/>
            <person name="Zhu Y."/>
            <person name="Hemphill L."/>
            <person name="Shang Y."/>
            <person name="Youmans B."/>
            <person name="Ayvaz T."/>
            <person name="Ross M."/>
            <person name="Santibanez J."/>
            <person name="Aqrawi P."/>
            <person name="Gross S."/>
            <person name="Joshi V."/>
            <person name="Fowler G."/>
            <person name="Nazareth L."/>
            <person name="Reid J."/>
            <person name="Worley K."/>
            <person name="Petrosino J."/>
            <person name="Highlander S."/>
            <person name="Gibbs R."/>
        </authorList>
    </citation>
    <scope>NUCLEOTIDE SEQUENCE [LARGE SCALE GENOMIC DNA]</scope>
    <source>
        <strain evidence="2 3">ATCC 51333</strain>
    </source>
</reference>
<dbReference type="RefSeq" id="WP_004572038.1">
    <property type="nucleotide sequence ID" value="NZ_GL622342.1"/>
</dbReference>
<dbReference type="HOGENOM" id="CLU_2193951_0_0_11"/>
<sequence length="108" mass="11597">MSVLTVTSKFQLIGFGAEPKPRTDQDGNPKLFEPAGGKPTYATGGGVIGKNGLDKSVTVATLQPVRLESGKRYQTAGQTWVTPWISGRFIAYSVVCERVEPVEAQAKQ</sequence>
<feature type="region of interest" description="Disordered" evidence="1">
    <location>
        <begin position="16"/>
        <end position="39"/>
    </location>
</feature>
<gene>
    <name evidence="2" type="ORF">HMPREF0388_1851</name>
</gene>
<protein>
    <submittedName>
        <fullName evidence="2">Uncharacterized protein</fullName>
    </submittedName>
</protein>
<organism evidence="2 3">
    <name type="scientific">Mobiluncus curtisii ATCC 51333</name>
    <dbReference type="NCBI Taxonomy" id="887326"/>
    <lineage>
        <taxon>Bacteria</taxon>
        <taxon>Bacillati</taxon>
        <taxon>Actinomycetota</taxon>
        <taxon>Actinomycetes</taxon>
        <taxon>Actinomycetales</taxon>
        <taxon>Actinomycetaceae</taxon>
        <taxon>Mobiluncus</taxon>
    </lineage>
</organism>
<evidence type="ECO:0000256" key="1">
    <source>
        <dbReference type="SAM" id="MobiDB-lite"/>
    </source>
</evidence>
<dbReference type="AlphaFoldDB" id="E6M164"/>
<accession>E6M164</accession>
<proteinExistence type="predicted"/>
<evidence type="ECO:0000313" key="3">
    <source>
        <dbReference type="Proteomes" id="UP000005573"/>
    </source>
</evidence>
<dbReference type="Proteomes" id="UP000005573">
    <property type="component" value="Unassembled WGS sequence"/>
</dbReference>
<name>E6M164_9ACTO</name>
<comment type="caution">
    <text evidence="2">The sequence shown here is derived from an EMBL/GenBank/DDBJ whole genome shotgun (WGS) entry which is preliminary data.</text>
</comment>
<dbReference type="EMBL" id="AEPY01000013">
    <property type="protein sequence ID" value="EFU79265.1"/>
    <property type="molecule type" value="Genomic_DNA"/>
</dbReference>